<feature type="non-terminal residue" evidence="1">
    <location>
        <position position="1"/>
    </location>
</feature>
<dbReference type="InParanoid" id="B7P0X6"/>
<reference evidence="2" key="2">
    <citation type="submission" date="2020-05" db="UniProtKB">
        <authorList>
            <consortium name="EnsemblMetazoa"/>
        </authorList>
    </citation>
    <scope>IDENTIFICATION</scope>
    <source>
        <strain evidence="2">wikel</strain>
    </source>
</reference>
<dbReference type="PaxDb" id="6945-B7P0X6"/>
<evidence type="ECO:0000313" key="2">
    <source>
        <dbReference type="EnsemblMetazoa" id="ISCW000265-PA"/>
    </source>
</evidence>
<dbReference type="VEuPathDB" id="VectorBase:ISCI000265"/>
<reference evidence="1 3" key="1">
    <citation type="submission" date="2008-03" db="EMBL/GenBank/DDBJ databases">
        <title>Annotation of Ixodes scapularis.</title>
        <authorList>
            <consortium name="Ixodes scapularis Genome Project Consortium"/>
            <person name="Caler E."/>
            <person name="Hannick L.I."/>
            <person name="Bidwell S."/>
            <person name="Joardar V."/>
            <person name="Thiagarajan M."/>
            <person name="Amedeo P."/>
            <person name="Galinsky K.J."/>
            <person name="Schobel S."/>
            <person name="Inman J."/>
            <person name="Hostetler J."/>
            <person name="Miller J."/>
            <person name="Hammond M."/>
            <person name="Megy K."/>
            <person name="Lawson D."/>
            <person name="Kodira C."/>
            <person name="Sutton G."/>
            <person name="Meyer J."/>
            <person name="Hill C.A."/>
            <person name="Birren B."/>
            <person name="Nene V."/>
            <person name="Collins F."/>
            <person name="Alarcon-Chaidez F."/>
            <person name="Wikel S."/>
            <person name="Strausberg R."/>
        </authorList>
    </citation>
    <scope>NUCLEOTIDE SEQUENCE [LARGE SCALE GENOMIC DNA]</scope>
    <source>
        <strain evidence="3">Wikel</strain>
        <strain evidence="1">Wikel colony</strain>
    </source>
</reference>
<evidence type="ECO:0000313" key="3">
    <source>
        <dbReference type="Proteomes" id="UP000001555"/>
    </source>
</evidence>
<protein>
    <submittedName>
        <fullName evidence="1 2">Uncharacterized protein</fullName>
    </submittedName>
</protein>
<keyword evidence="3" id="KW-1185">Reference proteome</keyword>
<feature type="non-terminal residue" evidence="1">
    <location>
        <position position="112"/>
    </location>
</feature>
<name>B7P0X6_IXOSC</name>
<organism>
    <name type="scientific">Ixodes scapularis</name>
    <name type="common">Black-legged tick</name>
    <name type="synonym">Deer tick</name>
    <dbReference type="NCBI Taxonomy" id="6945"/>
    <lineage>
        <taxon>Eukaryota</taxon>
        <taxon>Metazoa</taxon>
        <taxon>Ecdysozoa</taxon>
        <taxon>Arthropoda</taxon>
        <taxon>Chelicerata</taxon>
        <taxon>Arachnida</taxon>
        <taxon>Acari</taxon>
        <taxon>Parasitiformes</taxon>
        <taxon>Ixodida</taxon>
        <taxon>Ixodoidea</taxon>
        <taxon>Ixodidae</taxon>
        <taxon>Ixodinae</taxon>
        <taxon>Ixodes</taxon>
    </lineage>
</organism>
<proteinExistence type="predicted"/>
<gene>
    <name evidence="1" type="ORF">IscW_ISCW000265</name>
</gene>
<sequence length="112" mass="12771">IETDVYAEWKSCTMATYVNWSPLIPQTIWLSGKSFPPLSVNTWTLRAKRYWREISTAYFVRQAAKLGCGQMVAMGNFGNSFATLTCKMFRSLERASLRVYSLAGKLQCKSRP</sequence>
<dbReference type="EnsemblMetazoa" id="ISCW000265-RA">
    <property type="protein sequence ID" value="ISCW000265-PA"/>
    <property type="gene ID" value="ISCW000265"/>
</dbReference>
<evidence type="ECO:0000313" key="1">
    <source>
        <dbReference type="EMBL" id="EEC00248.1"/>
    </source>
</evidence>
<dbReference type="EMBL" id="DS613557">
    <property type="protein sequence ID" value="EEC00248.1"/>
    <property type="molecule type" value="Genomic_DNA"/>
</dbReference>
<dbReference type="VEuPathDB" id="VectorBase:ISCW000265"/>
<accession>B7P0X6</accession>
<dbReference type="Proteomes" id="UP000001555">
    <property type="component" value="Unassembled WGS sequence"/>
</dbReference>
<dbReference type="EMBL" id="ABJB010998495">
    <property type="status" value="NOT_ANNOTATED_CDS"/>
    <property type="molecule type" value="Genomic_DNA"/>
</dbReference>
<dbReference type="AlphaFoldDB" id="B7P0X6"/>
<dbReference type="HOGENOM" id="CLU_2152023_0_0_1"/>